<gene>
    <name evidence="2" type="ORF">CAFE_00200</name>
    <name evidence="3" type="ORF">HCR03_17775</name>
</gene>
<dbReference type="KEGG" id="cfem:HCR03_17775"/>
<organism evidence="2 4">
    <name type="scientific">Caproicibacter fermentans</name>
    <dbReference type="NCBI Taxonomy" id="2576756"/>
    <lineage>
        <taxon>Bacteria</taxon>
        <taxon>Bacillati</taxon>
        <taxon>Bacillota</taxon>
        <taxon>Clostridia</taxon>
        <taxon>Eubacteriales</taxon>
        <taxon>Acutalibacteraceae</taxon>
        <taxon>Caproicibacter</taxon>
    </lineage>
</organism>
<reference evidence="2 4" key="1">
    <citation type="submission" date="2019-09" db="EMBL/GenBank/DDBJ databases">
        <title>Genome sequence of Clostridium sp. EA1.</title>
        <authorList>
            <person name="Poehlein A."/>
            <person name="Bengelsdorf F.R."/>
            <person name="Daniel R."/>
        </authorList>
    </citation>
    <scope>NUCLEOTIDE SEQUENCE [LARGE SCALE GENOMIC DNA]</scope>
    <source>
        <strain evidence="2 4">EA1</strain>
    </source>
</reference>
<dbReference type="Gene3D" id="2.40.50.230">
    <property type="entry name" value="Gp5 N-terminal domain"/>
    <property type="match status" value="1"/>
</dbReference>
<protein>
    <recommendedName>
        <fullName evidence="1">Gp5/Type VI secretion system Vgr protein OB-fold domain-containing protein</fullName>
    </recommendedName>
</protein>
<dbReference type="RefSeq" id="WP_156989437.1">
    <property type="nucleotide sequence ID" value="NZ_CP060286.1"/>
</dbReference>
<evidence type="ECO:0000259" key="1">
    <source>
        <dbReference type="Pfam" id="PF04717"/>
    </source>
</evidence>
<dbReference type="InterPro" id="IPR037026">
    <property type="entry name" value="Vgr_OB-fold_dom_sf"/>
</dbReference>
<dbReference type="EMBL" id="CP060286">
    <property type="protein sequence ID" value="QNK40469.1"/>
    <property type="molecule type" value="Genomic_DNA"/>
</dbReference>
<evidence type="ECO:0000313" key="2">
    <source>
        <dbReference type="EMBL" id="MVB09372.1"/>
    </source>
</evidence>
<proteinExistence type="predicted"/>
<accession>A0A7G8TA28</accession>
<reference evidence="3 5" key="2">
    <citation type="submission" date="2020-08" db="EMBL/GenBank/DDBJ databases">
        <title>The isolate Caproiciproducens sp. 7D4C2 produces n-caproate at mildly acidic conditions from hexoses: genome and rBOX comparison with related strains and chain-elongating bacteria.</title>
        <authorList>
            <person name="Esquivel-Elizondo S."/>
            <person name="Bagci C."/>
            <person name="Temovska M."/>
            <person name="Jeon B.S."/>
            <person name="Bessarab I."/>
            <person name="Williams R.B.H."/>
            <person name="Huson D.H."/>
            <person name="Angenent L.T."/>
        </authorList>
    </citation>
    <scope>NUCLEOTIDE SEQUENCE [LARGE SCALE GENOMIC DNA]</scope>
    <source>
        <strain evidence="3 5">7D4C2</strain>
    </source>
</reference>
<feature type="domain" description="Gp5/Type VI secretion system Vgr protein OB-fold" evidence="1">
    <location>
        <begin position="16"/>
        <end position="89"/>
    </location>
</feature>
<dbReference type="SUPFAM" id="SSF69349">
    <property type="entry name" value="Phage fibre proteins"/>
    <property type="match status" value="1"/>
</dbReference>
<evidence type="ECO:0000313" key="5">
    <source>
        <dbReference type="Proteomes" id="UP000515909"/>
    </source>
</evidence>
<dbReference type="EMBL" id="VWXL01000002">
    <property type="protein sequence ID" value="MVB09372.1"/>
    <property type="molecule type" value="Genomic_DNA"/>
</dbReference>
<dbReference type="Proteomes" id="UP000515909">
    <property type="component" value="Chromosome"/>
</dbReference>
<keyword evidence="4" id="KW-1185">Reference proteome</keyword>
<name>A0A6N8HUJ9_9FIRM</name>
<dbReference type="Proteomes" id="UP000469440">
    <property type="component" value="Unassembled WGS sequence"/>
</dbReference>
<dbReference type="SUPFAM" id="SSF69255">
    <property type="entry name" value="gp5 N-terminal domain-like"/>
    <property type="match status" value="1"/>
</dbReference>
<dbReference type="InterPro" id="IPR006531">
    <property type="entry name" value="Gp5/Vgr_OB"/>
</dbReference>
<dbReference type="OrthoDB" id="95423at2"/>
<dbReference type="Pfam" id="PF04717">
    <property type="entry name" value="Phage_base_V"/>
    <property type="match status" value="1"/>
</dbReference>
<evidence type="ECO:0000313" key="3">
    <source>
        <dbReference type="EMBL" id="QNK40469.1"/>
    </source>
</evidence>
<evidence type="ECO:0000313" key="4">
    <source>
        <dbReference type="Proteomes" id="UP000469440"/>
    </source>
</evidence>
<dbReference type="AlphaFoldDB" id="A0A6N8HUJ9"/>
<sequence>MDPFAPESEKIYEFLPATVLANNDEDHKGLLKVELICEGTGRAVLDGVKVVVPFSGDAYGICALPEIGEQVVVGFLNGSFDRPFVLGSLCTVKDRMLSDSYHETNAYKRIVTAGGNLIEISDEKGEESISVKTPKKISMIFSEKDGTAAISAGENQVKISDADGTAEISAKEKILLKTGGSSVMMGSDGGITVNGENLQWKASAISAKSSGELTVQGTKTSLSGSMVEISSQGIMTIKGSITKIN</sequence>
<accession>A0A6N8HUJ9</accession>